<dbReference type="EMBL" id="JH712255">
    <property type="protein sequence ID" value="EFO19083.1"/>
    <property type="molecule type" value="Genomic_DNA"/>
</dbReference>
<dbReference type="AlphaFoldDB" id="A0A1S0TRZ2"/>
<name>A0A1S0TRZ2_LOALO</name>
<organism evidence="1">
    <name type="scientific">Loa loa</name>
    <name type="common">Eye worm</name>
    <name type="synonym">Filaria loa</name>
    <dbReference type="NCBI Taxonomy" id="7209"/>
    <lineage>
        <taxon>Eukaryota</taxon>
        <taxon>Metazoa</taxon>
        <taxon>Ecdysozoa</taxon>
        <taxon>Nematoda</taxon>
        <taxon>Chromadorea</taxon>
        <taxon>Rhabditida</taxon>
        <taxon>Spirurina</taxon>
        <taxon>Spiruromorpha</taxon>
        <taxon>Filarioidea</taxon>
        <taxon>Onchocercidae</taxon>
        <taxon>Loa</taxon>
    </lineage>
</organism>
<dbReference type="RefSeq" id="XP_003144989.1">
    <property type="nucleotide sequence ID" value="XM_003144941.1"/>
</dbReference>
<dbReference type="CTD" id="9946851"/>
<sequence>MDHLPLLSLTPRTLPSALLPYNVKHPLDYISNVTAHAQVRITSIEAIGVDMSPEWRIIAFLRFYPQKKSPKEEIQGGPETIP</sequence>
<dbReference type="KEGG" id="loa:LOAG_09414"/>
<protein>
    <submittedName>
        <fullName evidence="1">Uncharacterized protein</fullName>
    </submittedName>
</protein>
<accession>A0A1S0TRZ2</accession>
<evidence type="ECO:0000313" key="1">
    <source>
        <dbReference type="EMBL" id="EFO19083.1"/>
    </source>
</evidence>
<gene>
    <name evidence="1" type="ORF">LOAG_09414</name>
</gene>
<dbReference type="InParanoid" id="A0A1S0TRZ2"/>
<reference evidence="1" key="1">
    <citation type="submission" date="2012-04" db="EMBL/GenBank/DDBJ databases">
        <title>The Genome Sequence of Loa loa.</title>
        <authorList>
            <consortium name="The Broad Institute Genome Sequencing Platform"/>
            <consortium name="Broad Institute Genome Sequencing Center for Infectious Disease"/>
            <person name="Nutman T.B."/>
            <person name="Fink D.L."/>
            <person name="Russ C."/>
            <person name="Young S."/>
            <person name="Zeng Q."/>
            <person name="Gargeya S."/>
            <person name="Alvarado L."/>
            <person name="Berlin A."/>
            <person name="Chapman S.B."/>
            <person name="Chen Z."/>
            <person name="Freedman E."/>
            <person name="Gellesch M."/>
            <person name="Goldberg J."/>
            <person name="Griggs A."/>
            <person name="Gujja S."/>
            <person name="Heilman E.R."/>
            <person name="Heiman D."/>
            <person name="Howarth C."/>
            <person name="Mehta T."/>
            <person name="Neiman D."/>
            <person name="Pearson M."/>
            <person name="Roberts A."/>
            <person name="Saif S."/>
            <person name="Shea T."/>
            <person name="Shenoy N."/>
            <person name="Sisk P."/>
            <person name="Stolte C."/>
            <person name="Sykes S."/>
            <person name="White J."/>
            <person name="Yandava C."/>
            <person name="Haas B."/>
            <person name="Henn M.R."/>
            <person name="Nusbaum C."/>
            <person name="Birren B."/>
        </authorList>
    </citation>
    <scope>NUCLEOTIDE SEQUENCE [LARGE SCALE GENOMIC DNA]</scope>
</reference>
<proteinExistence type="predicted"/>
<dbReference type="GeneID" id="9946851"/>